<comment type="caution">
    <text evidence="1">The sequence shown here is derived from an EMBL/GenBank/DDBJ whole genome shotgun (WGS) entry which is preliminary data.</text>
</comment>
<name>A0AAW3D8X3_9GAMM</name>
<protein>
    <recommendedName>
        <fullName evidence="3">Glycosyl transferase 2 family protein</fullName>
    </recommendedName>
</protein>
<organism evidence="1 2">
    <name type="scientific">Francisella philomiragia</name>
    <dbReference type="NCBI Taxonomy" id="28110"/>
    <lineage>
        <taxon>Bacteria</taxon>
        <taxon>Pseudomonadati</taxon>
        <taxon>Pseudomonadota</taxon>
        <taxon>Gammaproteobacteria</taxon>
        <taxon>Thiotrichales</taxon>
        <taxon>Francisellaceae</taxon>
        <taxon>Francisella</taxon>
    </lineage>
</organism>
<accession>A0AAW3D8X3</accession>
<dbReference type="RefSeq" id="WP_051907679.1">
    <property type="nucleotide sequence ID" value="NZ_JACTRV010000017.1"/>
</dbReference>
<reference evidence="1 2" key="1">
    <citation type="submission" date="2014-04" db="EMBL/GenBank/DDBJ databases">
        <authorList>
            <person name="Bishop-Lilly K.A."/>
            <person name="Broomall S.M."/>
            <person name="Chain P.S."/>
            <person name="Chertkov O."/>
            <person name="Coyne S.R."/>
            <person name="Daligault H.E."/>
            <person name="Davenport K.W."/>
            <person name="Erkkila T."/>
            <person name="Frey K.G."/>
            <person name="Gibbons H.S."/>
            <person name="Gu W."/>
            <person name="Jaissle J."/>
            <person name="Johnson S.L."/>
            <person name="Koroleva G.I."/>
            <person name="Ladner J.T."/>
            <person name="Lo C.-C."/>
            <person name="Minogue T.D."/>
            <person name="Munk C."/>
            <person name="Palacios G.F."/>
            <person name="Redden C.L."/>
            <person name="Rosenzweig C.N."/>
            <person name="Scholz M.B."/>
            <person name="Teshima H."/>
            <person name="Xu Y."/>
        </authorList>
    </citation>
    <scope>NUCLEOTIDE SEQUENCE [LARGE SCALE GENOMIC DNA]</scope>
    <source>
        <strain evidence="1 2">FAJ</strain>
    </source>
</reference>
<dbReference type="SUPFAM" id="SSF53448">
    <property type="entry name" value="Nucleotide-diphospho-sugar transferases"/>
    <property type="match status" value="1"/>
</dbReference>
<evidence type="ECO:0000313" key="2">
    <source>
        <dbReference type="Proteomes" id="UP000029117"/>
    </source>
</evidence>
<dbReference type="Proteomes" id="UP000029117">
    <property type="component" value="Unassembled WGS sequence"/>
</dbReference>
<evidence type="ECO:0000313" key="1">
    <source>
        <dbReference type="EMBL" id="KFJ42065.1"/>
    </source>
</evidence>
<dbReference type="EMBL" id="JOUE01000006">
    <property type="protein sequence ID" value="KFJ42065.1"/>
    <property type="molecule type" value="Genomic_DNA"/>
</dbReference>
<evidence type="ECO:0008006" key="3">
    <source>
        <dbReference type="Google" id="ProtNLM"/>
    </source>
</evidence>
<sequence>MIVILIVIYDQKVEDSATISSLLDIDLDLSQCRLVIWNNGSKIIDKKIQHTEKFYSVDFFETLENISLAKIYNRVIELYDCQKYIILDHDSTLSREYMIDTLKLESDCVGFPIINGISPFVNRKNINQKGSCKADDKVLAIGSGMVLSKYAINSVLQVYSSIFDERFYLYGVDTSFCLRLIKSFEIVKIRIINGFEHSSSLLIDEPQEIKKFRKKERTYASALICRYYYSKKYTVFFFIKNSVFNLAKIIFNKSTSLYMSKFLYAYFLGKHYRDKS</sequence>
<dbReference type="AlphaFoldDB" id="A0AAW3D8X3"/>
<proteinExistence type="predicted"/>
<dbReference type="InterPro" id="IPR029044">
    <property type="entry name" value="Nucleotide-diphossugar_trans"/>
</dbReference>
<gene>
    <name evidence="1" type="ORF">DR78_431</name>
</gene>